<reference evidence="1" key="1">
    <citation type="submission" date="2021-05" db="EMBL/GenBank/DDBJ databases">
        <authorList>
            <person name="Pan Q."/>
            <person name="Jouanno E."/>
            <person name="Zahm M."/>
            <person name="Klopp C."/>
            <person name="Cabau C."/>
            <person name="Louis A."/>
            <person name="Berthelot C."/>
            <person name="Parey E."/>
            <person name="Roest Crollius H."/>
            <person name="Montfort J."/>
            <person name="Robinson-Rechavi M."/>
            <person name="Bouchez O."/>
            <person name="Lampietro C."/>
            <person name="Lopez Roques C."/>
            <person name="Donnadieu C."/>
            <person name="Postlethwait J."/>
            <person name="Bobe J."/>
            <person name="Dillon D."/>
            <person name="Chandos A."/>
            <person name="von Hippel F."/>
            <person name="Guiguen Y."/>
        </authorList>
    </citation>
    <scope>NUCLEOTIDE SEQUENCE</scope>
    <source>
        <strain evidence="1">YG-Jan2019</strain>
    </source>
</reference>
<evidence type="ECO:0000313" key="1">
    <source>
        <dbReference type="EMBL" id="KAJ8013177.1"/>
    </source>
</evidence>
<comment type="caution">
    <text evidence="1">The sequence shown here is derived from an EMBL/GenBank/DDBJ whole genome shotgun (WGS) entry which is preliminary data.</text>
</comment>
<sequence length="79" mass="8689">MNSLHSTQTAWSQCVPASSSDQLAQHGKLCVWNIKKTNEDGNDSDLSIGPETNKKEEDLTYATIDHVNTQTTRVIVETG</sequence>
<dbReference type="Proteomes" id="UP001157502">
    <property type="component" value="Chromosome 4"/>
</dbReference>
<accession>A0ACC2HBD4</accession>
<organism evidence="1 2">
    <name type="scientific">Dallia pectoralis</name>
    <name type="common">Alaska blackfish</name>
    <dbReference type="NCBI Taxonomy" id="75939"/>
    <lineage>
        <taxon>Eukaryota</taxon>
        <taxon>Metazoa</taxon>
        <taxon>Chordata</taxon>
        <taxon>Craniata</taxon>
        <taxon>Vertebrata</taxon>
        <taxon>Euteleostomi</taxon>
        <taxon>Actinopterygii</taxon>
        <taxon>Neopterygii</taxon>
        <taxon>Teleostei</taxon>
        <taxon>Protacanthopterygii</taxon>
        <taxon>Esociformes</taxon>
        <taxon>Umbridae</taxon>
        <taxon>Dallia</taxon>
    </lineage>
</organism>
<protein>
    <submittedName>
        <fullName evidence="1">Uncharacterized protein</fullName>
    </submittedName>
</protein>
<dbReference type="EMBL" id="CM055731">
    <property type="protein sequence ID" value="KAJ8013177.1"/>
    <property type="molecule type" value="Genomic_DNA"/>
</dbReference>
<evidence type="ECO:0000313" key="2">
    <source>
        <dbReference type="Proteomes" id="UP001157502"/>
    </source>
</evidence>
<keyword evidence="2" id="KW-1185">Reference proteome</keyword>
<gene>
    <name evidence="1" type="ORF">DPEC_G00050570</name>
</gene>
<proteinExistence type="predicted"/>
<name>A0ACC2HBD4_DALPE</name>